<evidence type="ECO:0000256" key="3">
    <source>
        <dbReference type="SAM" id="SignalP"/>
    </source>
</evidence>
<keyword evidence="6" id="KW-1185">Reference proteome</keyword>
<evidence type="ECO:0000313" key="6">
    <source>
        <dbReference type="Proteomes" id="UP000187283"/>
    </source>
</evidence>
<protein>
    <recommendedName>
        <fullName evidence="4">Calcineurin-like phosphoesterase domain-containing protein</fullName>
    </recommendedName>
</protein>
<reference evidence="5 6" key="1">
    <citation type="submission" date="2017-01" db="EMBL/GenBank/DDBJ databases">
        <authorList>
            <person name="Mah S.A."/>
            <person name="Swanson W.J."/>
            <person name="Moy G.W."/>
            <person name="Vacquier V.D."/>
        </authorList>
    </citation>
    <scope>NUCLEOTIDE SEQUENCE [LARGE SCALE GENOMIC DNA]</scope>
    <source>
        <strain evidence="5 6">GSMNP</strain>
    </source>
</reference>
<evidence type="ECO:0000256" key="1">
    <source>
        <dbReference type="ARBA" id="ARBA00022729"/>
    </source>
</evidence>
<dbReference type="Proteomes" id="UP000187283">
    <property type="component" value="Unassembled WGS sequence"/>
</dbReference>
<name>A0A1R1YHB4_9FUNG</name>
<dbReference type="PANTHER" id="PTHR22953:SF153">
    <property type="entry name" value="PURPLE ACID PHOSPHATASE"/>
    <property type="match status" value="1"/>
</dbReference>
<feature type="region of interest" description="Disordered" evidence="2">
    <location>
        <begin position="409"/>
        <end position="437"/>
    </location>
</feature>
<feature type="domain" description="Calcineurin-like phosphoesterase" evidence="4">
    <location>
        <begin position="74"/>
        <end position="255"/>
    </location>
</feature>
<dbReference type="Gene3D" id="3.60.21.10">
    <property type="match status" value="1"/>
</dbReference>
<keyword evidence="1 3" id="KW-0732">Signal</keyword>
<proteinExistence type="predicted"/>
<dbReference type="InterPro" id="IPR039331">
    <property type="entry name" value="PAPs-like"/>
</dbReference>
<dbReference type="InterPro" id="IPR029052">
    <property type="entry name" value="Metallo-depent_PP-like"/>
</dbReference>
<feature type="signal peptide" evidence="3">
    <location>
        <begin position="1"/>
        <end position="20"/>
    </location>
</feature>
<sequence>MKVLILTTLILACNFGFTDAFGKKCKTPSEFVLSDDSANQQRVSLAAGKHDPSSETVVKKRSTWRKPGKVPKNLKIAIYGDLGVKKKSKKVLKMLNKWGVQGLILTGDYDYIDKPKKLMRMFDSILDENVPIFATIGNHDILDWSTKNGYMRYFINRLKRIGVSRNCIGEFGINAICGWNGLNIVLSGVGTRGYAHTDFVEDTLSLSESSWKICAWHKCQRMFQIGKKKNQTGYDIYDMCRKYGAIVATSHVHAYSRTKLVTSYKKQQYLNQTDVLNIHVKTSVNIVSGMGGYSIDKSIDELRENPWWAATVSRQDESGPGAVMCTFHVDDNPEKAFCEFRDIYGKVWDSWTMYSHIIKEPRPPRSTEGAVSNPLANTTSTASVLENHESGFELDGSLYKNQNQFVFGNRAGKRNGPASGINDADNDKTTKFSGSGDYVENTSTTAIKENSSKKLSKYEETTFGMNDTPVSILEFNDKLHAFNNDKLNKDHANVFRSKNKPAKSDFNEFPVDSDFDIAVGSVEEGFDGNCDLKFVPTLKHDIFPERDLTPLIALRFANIQVVSNKTISGSHLQILRTSQKALNSNNYMYNFHDTFNTDFDKFVSGINTRNYFALNKNTNKYLSELKNVELEIRPAHYKSFRMSSNKHQESSGSGTEKNDAGYGTKIIAEDKQYLDGFYSNDMPFCQQMSKSTRDIKKIMDIQAIKWKFDALDHETVHVSPNLSAGINSIINSENWKYGDSVVLFISPAKAHIANTFSSFVFYGHGINNGCYSPTLDIEQY</sequence>
<gene>
    <name evidence="5" type="ORF">AYI70_g278</name>
</gene>
<dbReference type="Pfam" id="PF00149">
    <property type="entry name" value="Metallophos"/>
    <property type="match status" value="1"/>
</dbReference>
<feature type="chain" id="PRO_5012028706" description="Calcineurin-like phosphoesterase domain-containing protein" evidence="3">
    <location>
        <begin position="21"/>
        <end position="780"/>
    </location>
</feature>
<evidence type="ECO:0000313" key="5">
    <source>
        <dbReference type="EMBL" id="OMJ26302.1"/>
    </source>
</evidence>
<evidence type="ECO:0000259" key="4">
    <source>
        <dbReference type="Pfam" id="PF00149"/>
    </source>
</evidence>
<organism evidence="5 6">
    <name type="scientific">Smittium culicis</name>
    <dbReference type="NCBI Taxonomy" id="133412"/>
    <lineage>
        <taxon>Eukaryota</taxon>
        <taxon>Fungi</taxon>
        <taxon>Fungi incertae sedis</taxon>
        <taxon>Zoopagomycota</taxon>
        <taxon>Kickxellomycotina</taxon>
        <taxon>Harpellomycetes</taxon>
        <taxon>Harpellales</taxon>
        <taxon>Legeriomycetaceae</taxon>
        <taxon>Smittium</taxon>
    </lineage>
</organism>
<dbReference type="AlphaFoldDB" id="A0A1R1YHB4"/>
<dbReference type="GO" id="GO:0003993">
    <property type="term" value="F:acid phosphatase activity"/>
    <property type="evidence" value="ECO:0007669"/>
    <property type="project" value="InterPro"/>
</dbReference>
<comment type="caution">
    <text evidence="5">The sequence shown here is derived from an EMBL/GenBank/DDBJ whole genome shotgun (WGS) entry which is preliminary data.</text>
</comment>
<dbReference type="SUPFAM" id="SSF56300">
    <property type="entry name" value="Metallo-dependent phosphatases"/>
    <property type="match status" value="1"/>
</dbReference>
<evidence type="ECO:0000256" key="2">
    <source>
        <dbReference type="SAM" id="MobiDB-lite"/>
    </source>
</evidence>
<accession>A0A1R1YHB4</accession>
<dbReference type="EMBL" id="LSSN01000038">
    <property type="protein sequence ID" value="OMJ26302.1"/>
    <property type="molecule type" value="Genomic_DNA"/>
</dbReference>
<dbReference type="OrthoDB" id="5597180at2759"/>
<dbReference type="PANTHER" id="PTHR22953">
    <property type="entry name" value="ACID PHOSPHATASE RELATED"/>
    <property type="match status" value="1"/>
</dbReference>
<dbReference type="InterPro" id="IPR004843">
    <property type="entry name" value="Calcineurin-like_PHP"/>
</dbReference>